<proteinExistence type="predicted"/>
<keyword evidence="2" id="KW-1185">Reference proteome</keyword>
<organism evidence="1 2">
    <name type="scientific">Inhella crocodyli</name>
    <dbReference type="NCBI Taxonomy" id="2499851"/>
    <lineage>
        <taxon>Bacteria</taxon>
        <taxon>Pseudomonadati</taxon>
        <taxon>Pseudomonadota</taxon>
        <taxon>Betaproteobacteria</taxon>
        <taxon>Burkholderiales</taxon>
        <taxon>Sphaerotilaceae</taxon>
        <taxon>Inhella</taxon>
    </lineage>
</organism>
<dbReference type="Proteomes" id="UP000288587">
    <property type="component" value="Unassembled WGS sequence"/>
</dbReference>
<sequence length="84" mass="9038">MGIRFLKSHAALEGHVPPEDAEALLAWVRTQRRPAVHLGHCQSLHTAVLQVLLAARPTVKVPPAEPRLASLLAGLPQTATRSNP</sequence>
<dbReference type="RefSeq" id="WP_127679844.1">
    <property type="nucleotide sequence ID" value="NZ_SACM01000001.1"/>
</dbReference>
<evidence type="ECO:0000313" key="1">
    <source>
        <dbReference type="EMBL" id="RVT87558.1"/>
    </source>
</evidence>
<reference evidence="1 2" key="1">
    <citation type="submission" date="2019-01" db="EMBL/GenBank/DDBJ databases">
        <authorList>
            <person name="Chen W.-M."/>
        </authorList>
    </citation>
    <scope>NUCLEOTIDE SEQUENCE [LARGE SCALE GENOMIC DNA]</scope>
    <source>
        <strain evidence="1 2">CCP-18</strain>
    </source>
</reference>
<name>A0A437LQD1_9BURK</name>
<dbReference type="OrthoDB" id="7585928at2"/>
<dbReference type="AlphaFoldDB" id="A0A437LQD1"/>
<evidence type="ECO:0000313" key="2">
    <source>
        <dbReference type="Proteomes" id="UP000288587"/>
    </source>
</evidence>
<comment type="caution">
    <text evidence="1">The sequence shown here is derived from an EMBL/GenBank/DDBJ whole genome shotgun (WGS) entry which is preliminary data.</text>
</comment>
<dbReference type="EMBL" id="SACM01000001">
    <property type="protein sequence ID" value="RVT87558.1"/>
    <property type="molecule type" value="Genomic_DNA"/>
</dbReference>
<accession>A0A437LQD1</accession>
<gene>
    <name evidence="1" type="ORF">EOD73_00585</name>
</gene>
<protein>
    <submittedName>
        <fullName evidence="1">Uncharacterized protein</fullName>
    </submittedName>
</protein>